<dbReference type="Proteomes" id="UP000186136">
    <property type="component" value="Unassembled WGS sequence"/>
</dbReference>
<proteinExistence type="predicted"/>
<keyword evidence="2" id="KW-0442">Lipid degradation</keyword>
<evidence type="ECO:0000313" key="7">
    <source>
        <dbReference type="EMBL" id="GAV29520.1"/>
    </source>
</evidence>
<dbReference type="AlphaFoldDB" id="A0A1Q2YJ12"/>
<dbReference type="PANTHER" id="PTHR14226">
    <property type="entry name" value="NEUROPATHY TARGET ESTERASE/SWISS CHEESE D.MELANOGASTER"/>
    <property type="match status" value="1"/>
</dbReference>
<keyword evidence="8" id="KW-1185">Reference proteome</keyword>
<dbReference type="PROSITE" id="PS51635">
    <property type="entry name" value="PNPLA"/>
    <property type="match status" value="1"/>
</dbReference>
<dbReference type="OrthoDB" id="10049244at2759"/>
<dbReference type="EMBL" id="BDGI01000125">
    <property type="protein sequence ID" value="GAV29520.1"/>
    <property type="molecule type" value="Genomic_DNA"/>
</dbReference>
<comment type="caution">
    <text evidence="7">The sequence shown here is derived from an EMBL/GenBank/DDBJ whole genome shotgun (WGS) entry which is preliminary data.</text>
</comment>
<dbReference type="Pfam" id="PF01734">
    <property type="entry name" value="Patatin"/>
    <property type="match status" value="1"/>
</dbReference>
<evidence type="ECO:0000259" key="6">
    <source>
        <dbReference type="PROSITE" id="PS51635"/>
    </source>
</evidence>
<dbReference type="InterPro" id="IPR050301">
    <property type="entry name" value="NTE"/>
</dbReference>
<dbReference type="SUPFAM" id="SSF52151">
    <property type="entry name" value="FabD/lysophospholipase-like"/>
    <property type="match status" value="1"/>
</dbReference>
<keyword evidence="5" id="KW-1133">Transmembrane helix</keyword>
<dbReference type="GO" id="GO:0016042">
    <property type="term" value="P:lipid catabolic process"/>
    <property type="evidence" value="ECO:0007669"/>
    <property type="project" value="UniProtKB-KW"/>
</dbReference>
<dbReference type="PANTHER" id="PTHR14226:SF44">
    <property type="entry name" value="TRIACYLGLYCEROL LIPASE 3"/>
    <property type="match status" value="1"/>
</dbReference>
<dbReference type="InterPro" id="IPR021771">
    <property type="entry name" value="Triacylglycerol_lipase_N"/>
</dbReference>
<dbReference type="InterPro" id="IPR002641">
    <property type="entry name" value="PNPLA_dom"/>
</dbReference>
<sequence>MMRIHKASQLQGSITKTVVFGLLTLFMTYTPLPILKLILLILDVCSYWIRCIFNKLKNSSERVLLNKLNRSKSWKEFSEIALKLDNILHNDVWKDNLISSKYDYRLIQERMQDLQNARASGNVARLLSLLRAGMLRNFGGISNKRLYNRTYIGTKLLIEEYNKEVSTCLRWIDEQSIIENQAKLDFYHDAKTTIGTTALCLHGGSLFGFSHVGVIKSMIDTNLLPNVIVGSGFGSVVGALVCCLEADELISILSNLKYHMTVEGYGLGKERRFDESNANNEKAELYLKWIDNLKKGLTIELRQFIEYTLQKIGKITFKEAYEKSGKTFNILVYPTSDKIPTLLNFLSTPYITIESAIYCSLGSGVLELKVRDANAELMIKYKGKISSYSNVECEFEPPYQVNGDSIELKNSPYDRITELFNVNHFIISISRPYLAPFLNGDWRVVYNNKTFGKKISNLINLEMKHRIRIMSKFGLLPNLMRWLLVDEKSILLETNHIAIIPVGNKWIVSDLFDLFVQNKSSLNYWVDCGERSIWGMKSLLETRFRLEFLLEEYFEKYRKIN</sequence>
<dbReference type="InterPro" id="IPR016035">
    <property type="entry name" value="Acyl_Trfase/lysoPLipase"/>
</dbReference>
<evidence type="ECO:0000256" key="5">
    <source>
        <dbReference type="SAM" id="Phobius"/>
    </source>
</evidence>
<dbReference type="GO" id="GO:0006641">
    <property type="term" value="P:triglyceride metabolic process"/>
    <property type="evidence" value="ECO:0007669"/>
    <property type="project" value="UniProtKB-ARBA"/>
</dbReference>
<keyword evidence="5" id="KW-0472">Membrane</keyword>
<comment type="caution">
    <text evidence="4">Lacks conserved residue(s) required for the propagation of feature annotation.</text>
</comment>
<feature type="transmembrane region" description="Helical" evidence="5">
    <location>
        <begin position="20"/>
        <end position="49"/>
    </location>
</feature>
<organism evidence="7 8">
    <name type="scientific">Pichia membranifaciens</name>
    <dbReference type="NCBI Taxonomy" id="4926"/>
    <lineage>
        <taxon>Eukaryota</taxon>
        <taxon>Fungi</taxon>
        <taxon>Dikarya</taxon>
        <taxon>Ascomycota</taxon>
        <taxon>Saccharomycotina</taxon>
        <taxon>Pichiomycetes</taxon>
        <taxon>Pichiales</taxon>
        <taxon>Pichiaceae</taxon>
        <taxon>Pichia</taxon>
    </lineage>
</organism>
<reference evidence="7 8" key="1">
    <citation type="submission" date="2016-08" db="EMBL/GenBank/DDBJ databases">
        <title>Whole genome shotgun sequence of Pichia membranifaciens KS47-1.</title>
        <authorList>
            <person name="Konishi M."/>
            <person name="Ishida M."/>
            <person name="Arakawa T."/>
            <person name="Kato Y."/>
            <person name="Horiuchi J."/>
        </authorList>
    </citation>
    <scope>NUCLEOTIDE SEQUENCE [LARGE SCALE GENOMIC DNA]</scope>
    <source>
        <strain evidence="7 8">KS47-1</strain>
    </source>
</reference>
<feature type="domain" description="PNPLA" evidence="6">
    <location>
        <begin position="199"/>
        <end position="385"/>
    </location>
</feature>
<dbReference type="Gene3D" id="3.40.1090.10">
    <property type="entry name" value="Cytosolic phospholipase A2 catalytic domain"/>
    <property type="match status" value="1"/>
</dbReference>
<keyword evidence="1" id="KW-0378">Hydrolase</keyword>
<keyword evidence="3" id="KW-0443">Lipid metabolism</keyword>
<accession>A0A1Q2YJ12</accession>
<name>A0A1Q2YJ12_9ASCO</name>
<protein>
    <recommendedName>
        <fullName evidence="6">PNPLA domain-containing protein</fullName>
    </recommendedName>
</protein>
<keyword evidence="5" id="KW-0812">Transmembrane</keyword>
<evidence type="ECO:0000256" key="2">
    <source>
        <dbReference type="ARBA" id="ARBA00022963"/>
    </source>
</evidence>
<dbReference type="Pfam" id="PF11815">
    <property type="entry name" value="DUF3336"/>
    <property type="match status" value="1"/>
</dbReference>
<gene>
    <name evidence="7" type="ORF">PMKS-003021</name>
</gene>
<evidence type="ECO:0000313" key="8">
    <source>
        <dbReference type="Proteomes" id="UP000186136"/>
    </source>
</evidence>
<evidence type="ECO:0000256" key="3">
    <source>
        <dbReference type="ARBA" id="ARBA00023098"/>
    </source>
</evidence>
<dbReference type="GO" id="GO:0004806">
    <property type="term" value="F:triacylglycerol lipase activity"/>
    <property type="evidence" value="ECO:0007669"/>
    <property type="project" value="InterPro"/>
</dbReference>
<evidence type="ECO:0000256" key="4">
    <source>
        <dbReference type="PROSITE-ProRule" id="PRU01161"/>
    </source>
</evidence>
<evidence type="ECO:0000256" key="1">
    <source>
        <dbReference type="ARBA" id="ARBA00022801"/>
    </source>
</evidence>